<dbReference type="InterPro" id="IPR037219">
    <property type="entry name" value="Peptidase_M41-like"/>
</dbReference>
<feature type="domain" description="AAA+ ATPase" evidence="6">
    <location>
        <begin position="542"/>
        <end position="679"/>
    </location>
</feature>
<dbReference type="InterPro" id="IPR003593">
    <property type="entry name" value="AAA+_ATPase"/>
</dbReference>
<accession>A0ABQ5SB23</accession>
<proteinExistence type="inferred from homology"/>
<dbReference type="InterPro" id="IPR000642">
    <property type="entry name" value="Peptidase_M41"/>
</dbReference>
<protein>
    <recommendedName>
        <fullName evidence="6">AAA+ ATPase domain-containing protein</fullName>
    </recommendedName>
</protein>
<dbReference type="SUPFAM" id="SSF52540">
    <property type="entry name" value="P-loop containing nucleoside triphosphate hydrolases"/>
    <property type="match status" value="1"/>
</dbReference>
<evidence type="ECO:0000256" key="3">
    <source>
        <dbReference type="ARBA" id="ARBA00022670"/>
    </source>
</evidence>
<dbReference type="PROSITE" id="PS00674">
    <property type="entry name" value="AAA"/>
    <property type="match status" value="1"/>
</dbReference>
<evidence type="ECO:0000313" key="8">
    <source>
        <dbReference type="Proteomes" id="UP001165090"/>
    </source>
</evidence>
<dbReference type="Gene3D" id="1.20.58.760">
    <property type="entry name" value="Peptidase M41"/>
    <property type="match status" value="1"/>
</dbReference>
<dbReference type="InterPro" id="IPR003959">
    <property type="entry name" value="ATPase_AAA_core"/>
</dbReference>
<evidence type="ECO:0000313" key="7">
    <source>
        <dbReference type="EMBL" id="GLI67098.1"/>
    </source>
</evidence>
<organism evidence="7 8">
    <name type="scientific">Volvox africanus</name>
    <dbReference type="NCBI Taxonomy" id="51714"/>
    <lineage>
        <taxon>Eukaryota</taxon>
        <taxon>Viridiplantae</taxon>
        <taxon>Chlorophyta</taxon>
        <taxon>core chlorophytes</taxon>
        <taxon>Chlorophyceae</taxon>
        <taxon>CS clade</taxon>
        <taxon>Chlamydomonadales</taxon>
        <taxon>Volvocaceae</taxon>
        <taxon>Volvox</taxon>
    </lineage>
</organism>
<evidence type="ECO:0000259" key="6">
    <source>
        <dbReference type="SMART" id="SM00382"/>
    </source>
</evidence>
<evidence type="ECO:0000256" key="5">
    <source>
        <dbReference type="SAM" id="MobiDB-lite"/>
    </source>
</evidence>
<feature type="region of interest" description="Disordered" evidence="5">
    <location>
        <begin position="1014"/>
        <end position="1042"/>
    </location>
</feature>
<dbReference type="Proteomes" id="UP001165090">
    <property type="component" value="Unassembled WGS sequence"/>
</dbReference>
<comment type="similarity">
    <text evidence="2">In the N-terminal section; belongs to the AAA ATPase family.</text>
</comment>
<evidence type="ECO:0000256" key="1">
    <source>
        <dbReference type="ARBA" id="ARBA00010044"/>
    </source>
</evidence>
<keyword evidence="3" id="KW-0645">Protease</keyword>
<dbReference type="Pfam" id="PF00004">
    <property type="entry name" value="AAA"/>
    <property type="match status" value="1"/>
</dbReference>
<dbReference type="SUPFAM" id="SSF140990">
    <property type="entry name" value="FtsH protease domain-like"/>
    <property type="match status" value="1"/>
</dbReference>
<gene>
    <name evidence="7" type="ORF">VaNZ11_011303</name>
</gene>
<name>A0ABQ5SB23_9CHLO</name>
<reference evidence="7 8" key="1">
    <citation type="journal article" date="2023" name="IScience">
        <title>Expanded male sex-determining region conserved during the evolution of homothallism in the green alga Volvox.</title>
        <authorList>
            <person name="Yamamoto K."/>
            <person name="Matsuzaki R."/>
            <person name="Mahakham W."/>
            <person name="Heman W."/>
            <person name="Sekimoto H."/>
            <person name="Kawachi M."/>
            <person name="Minakuchi Y."/>
            <person name="Toyoda A."/>
            <person name="Nozaki H."/>
        </authorList>
    </citation>
    <scope>NUCLEOTIDE SEQUENCE [LARGE SCALE GENOMIC DNA]</scope>
    <source>
        <strain evidence="7 8">NIES-4468</strain>
    </source>
</reference>
<sequence>MQCLAAGSAWARACNPCRRCPAPVLAAPPHVHHRTSLVLGISSRRSTILPKCRHATPTIASASREDRMQEPSQKPSFCGREAVQKSGLDKFLLSIAKIFGVAGLVALTSLSGPTRAAHARDRAVQSPLPIATLAHHRNPVLSDLAAAAVTTAAAEAAANTAAVAAPADFADMPGTHGTVETAYKAFLERVTAQVLADNPGAQGQPELLKRLVRARALGTPLSFDELMRSRVPAPDDVPNRNSRQEVAEQVKAIMDQYDREDFDLGIKQFMLEAKVKAKLEAASRGTSRDRAAPKDYEEALAAELFAAEAGAAPKEKAKTEDMVDDAFTTEVVEEALALFGDANSVKTAWRTQDVLRELSYTQLWSLVEEGHVARLRFFGQERNKVMVTTKASAPGGVRVSKVVLPPDPELLDHLVTHGVVVDEGAPSEDDRLRASLFIQILRYTVPFMVISGLFWILHTWILDPVPNKFRRQEFIRYRREMLHVASKLNFRTPAREVRIDTTSPDFIKWDDINGIDEVKNEITEIIEYLRNPALLRSRGVARIGGVLLAGAPGTGKTLLAKAIAAEGGVRMFTCSGTDFYDVYSGVGARRIRETFDRLRNSAPAILFIDEFDALGAARGAQASGDESASIINELLVQMDGFEDNRGIVVLGATNRPNAIDSALIRPGRFDRIIYMPLPDAAGRAKIMQVHARNKAVDPTINWYEVARAMAGFTGADVMGLMARAARMAARQGREAITEDDIYAAMENKTVEAMVENTSAGGGGGFVADDVAPDNPEPIPPQLRKSISVYEAGKALVAYITPEYEEIARVSVCPLNIISGFTLFVEDEDKNVNAILTRSELEARMVVSLAGRCSEKLVMGEGNVTGMGSPDLFHANLIAREMVMSMGMGRRTGPVDLLRVMGAAEGAPGESTLRAGPEVSEEEPFYYHTSDISTEQARVALSEVVELLEAAEAKAMYGLAMNWKPFQALTQALLDRGTLTGKEVAHILETNGVIHFPDPYTGGFGWDPDGSLRYPFKPETPVPTEEDLQRAKRKREEEEEAAQPKLTGALAKTWFAGTEYDAPRTPDGRFAYGWHWNMPYSIRKTLPDWYKKELERYSY</sequence>
<dbReference type="EMBL" id="BSDZ01000078">
    <property type="protein sequence ID" value="GLI67098.1"/>
    <property type="molecule type" value="Genomic_DNA"/>
</dbReference>
<dbReference type="PANTHER" id="PTHR23076:SF37">
    <property type="entry name" value="ATP-DEPENDENT ZINC METALLOPROTEASE FTSH 4, MITOCHONDRIAL"/>
    <property type="match status" value="1"/>
</dbReference>
<dbReference type="InterPro" id="IPR003960">
    <property type="entry name" value="ATPase_AAA_CS"/>
</dbReference>
<dbReference type="Gene3D" id="3.40.50.300">
    <property type="entry name" value="P-loop containing nucleotide triphosphate hydrolases"/>
    <property type="match status" value="1"/>
</dbReference>
<dbReference type="Pfam" id="PF17862">
    <property type="entry name" value="AAA_lid_3"/>
    <property type="match status" value="1"/>
</dbReference>
<dbReference type="InterPro" id="IPR027417">
    <property type="entry name" value="P-loop_NTPase"/>
</dbReference>
<dbReference type="Gene3D" id="1.10.8.60">
    <property type="match status" value="1"/>
</dbReference>
<dbReference type="InterPro" id="IPR041569">
    <property type="entry name" value="AAA_lid_3"/>
</dbReference>
<dbReference type="PANTHER" id="PTHR23076">
    <property type="entry name" value="METALLOPROTEASE M41 FTSH"/>
    <property type="match status" value="1"/>
</dbReference>
<dbReference type="Pfam" id="PF01434">
    <property type="entry name" value="Peptidase_M41"/>
    <property type="match status" value="1"/>
</dbReference>
<evidence type="ECO:0000256" key="4">
    <source>
        <dbReference type="ARBA" id="ARBA00022801"/>
    </source>
</evidence>
<comment type="caution">
    <text evidence="7">The sequence shown here is derived from an EMBL/GenBank/DDBJ whole genome shotgun (WGS) entry which is preliminary data.</text>
</comment>
<evidence type="ECO:0000256" key="2">
    <source>
        <dbReference type="ARBA" id="ARBA00010550"/>
    </source>
</evidence>
<keyword evidence="4" id="KW-0378">Hydrolase</keyword>
<dbReference type="Gene3D" id="3.30.720.210">
    <property type="match status" value="1"/>
</dbReference>
<keyword evidence="8" id="KW-1185">Reference proteome</keyword>
<feature type="compositionally biased region" description="Basic and acidic residues" evidence="5">
    <location>
        <begin position="1026"/>
        <end position="1035"/>
    </location>
</feature>
<dbReference type="SMART" id="SM00382">
    <property type="entry name" value="AAA"/>
    <property type="match status" value="1"/>
</dbReference>
<comment type="similarity">
    <text evidence="1">In the C-terminal section; belongs to the peptidase M41 family.</text>
</comment>